<comment type="caution">
    <text evidence="2">The sequence shown here is derived from an EMBL/GenBank/DDBJ whole genome shotgun (WGS) entry which is preliminary data.</text>
</comment>
<dbReference type="GO" id="GO:0004180">
    <property type="term" value="F:carboxypeptidase activity"/>
    <property type="evidence" value="ECO:0007669"/>
    <property type="project" value="UniProtKB-KW"/>
</dbReference>
<keyword evidence="2" id="KW-0121">Carboxypeptidase</keyword>
<evidence type="ECO:0000256" key="1">
    <source>
        <dbReference type="SAM" id="MobiDB-lite"/>
    </source>
</evidence>
<accession>A0A7C2K2F2</accession>
<protein>
    <submittedName>
        <fullName evidence="2">Carboxypeptidase regulatory-like domain-containing protein</fullName>
    </submittedName>
</protein>
<reference evidence="2" key="1">
    <citation type="journal article" date="2020" name="mSystems">
        <title>Genome- and Community-Level Interaction Insights into Carbon Utilization and Element Cycling Functions of Hydrothermarchaeota in Hydrothermal Sediment.</title>
        <authorList>
            <person name="Zhou Z."/>
            <person name="Liu Y."/>
            <person name="Xu W."/>
            <person name="Pan J."/>
            <person name="Luo Z.H."/>
            <person name="Li M."/>
        </authorList>
    </citation>
    <scope>NUCLEOTIDE SEQUENCE [LARGE SCALE GENOMIC DNA]</scope>
    <source>
        <strain evidence="2">SpSt-339</strain>
    </source>
</reference>
<dbReference type="PROSITE" id="PS51257">
    <property type="entry name" value="PROKAR_LIPOPROTEIN"/>
    <property type="match status" value="1"/>
</dbReference>
<keyword evidence="2" id="KW-0645">Protease</keyword>
<name>A0A7C2K2F2_9PLAN</name>
<feature type="region of interest" description="Disordered" evidence="1">
    <location>
        <begin position="98"/>
        <end position="120"/>
    </location>
</feature>
<dbReference type="InterPro" id="IPR013783">
    <property type="entry name" value="Ig-like_fold"/>
</dbReference>
<dbReference type="Gene3D" id="2.60.40.10">
    <property type="entry name" value="Immunoglobulins"/>
    <property type="match status" value="1"/>
</dbReference>
<sequence length="153" mass="15695">MKWMALSSGLVLAVMTLGCSGNKSEVPGRPERTEVSGTITMNGAPVEGATVTLRPAQGGHSAVGITDSSGKYVLGTFDKGDGVVPGEYLVTVTKLDATAGGAQPTPDDPNYNPNAKQEPPKHLLPVKFADATASGLKASITATPNNALDFDLK</sequence>
<keyword evidence="2" id="KW-0378">Hydrolase</keyword>
<dbReference type="AlphaFoldDB" id="A0A7C2K2F2"/>
<dbReference type="EMBL" id="DSOK01000387">
    <property type="protein sequence ID" value="HEN16587.1"/>
    <property type="molecule type" value="Genomic_DNA"/>
</dbReference>
<gene>
    <name evidence="2" type="ORF">ENQ76_14090</name>
</gene>
<evidence type="ECO:0000313" key="2">
    <source>
        <dbReference type="EMBL" id="HEN16587.1"/>
    </source>
</evidence>
<organism evidence="2">
    <name type="scientific">Schlesneria paludicola</name>
    <dbReference type="NCBI Taxonomy" id="360056"/>
    <lineage>
        <taxon>Bacteria</taxon>
        <taxon>Pseudomonadati</taxon>
        <taxon>Planctomycetota</taxon>
        <taxon>Planctomycetia</taxon>
        <taxon>Planctomycetales</taxon>
        <taxon>Planctomycetaceae</taxon>
        <taxon>Schlesneria</taxon>
    </lineage>
</organism>
<dbReference type="SUPFAM" id="SSF49478">
    <property type="entry name" value="Cna protein B-type domain"/>
    <property type="match status" value="1"/>
</dbReference>
<proteinExistence type="predicted"/>